<name>A0ABR2KFC9_9EUKA</name>
<organism evidence="1 2">
    <name type="scientific">Tritrichomonas musculus</name>
    <dbReference type="NCBI Taxonomy" id="1915356"/>
    <lineage>
        <taxon>Eukaryota</taxon>
        <taxon>Metamonada</taxon>
        <taxon>Parabasalia</taxon>
        <taxon>Tritrichomonadida</taxon>
        <taxon>Tritrichomonadidae</taxon>
        <taxon>Tritrichomonas</taxon>
    </lineage>
</organism>
<accession>A0ABR2KFC9</accession>
<evidence type="ECO:0000313" key="1">
    <source>
        <dbReference type="EMBL" id="KAK8889633.1"/>
    </source>
</evidence>
<dbReference type="EMBL" id="JAPFFF010000005">
    <property type="protein sequence ID" value="KAK8889633.1"/>
    <property type="molecule type" value="Genomic_DNA"/>
</dbReference>
<comment type="caution">
    <text evidence="1">The sequence shown here is derived from an EMBL/GenBank/DDBJ whole genome shotgun (WGS) entry which is preliminary data.</text>
</comment>
<keyword evidence="2" id="KW-1185">Reference proteome</keyword>
<gene>
    <name evidence="1" type="ORF">M9Y10_034385</name>
</gene>
<proteinExistence type="predicted"/>
<sequence length="200" mass="22436">MFKELLSDMQKEMDIQSNRLDHLTSSSFDWLKNIQEAIQELVIPNNINENEQQEIELDTTSQTESIILPEENNCLTLRSQANELVDILSSESESNEINDKLINESNEHNKAKVNLQQPTIYSTSKENLPSNGSISMCSSCASISLVTSPDSDLLSNDSDLFDEALATPSHFEISGFASELTTSAQIFRQKWKESISQNNT</sequence>
<evidence type="ECO:0000313" key="2">
    <source>
        <dbReference type="Proteomes" id="UP001470230"/>
    </source>
</evidence>
<reference evidence="1 2" key="1">
    <citation type="submission" date="2024-04" db="EMBL/GenBank/DDBJ databases">
        <title>Tritrichomonas musculus Genome.</title>
        <authorList>
            <person name="Alves-Ferreira E."/>
            <person name="Grigg M."/>
            <person name="Lorenzi H."/>
            <person name="Galac M."/>
        </authorList>
    </citation>
    <scope>NUCLEOTIDE SEQUENCE [LARGE SCALE GENOMIC DNA]</scope>
    <source>
        <strain evidence="1 2">EAF2021</strain>
    </source>
</reference>
<dbReference type="Proteomes" id="UP001470230">
    <property type="component" value="Unassembled WGS sequence"/>
</dbReference>
<protein>
    <submittedName>
        <fullName evidence="1">Uncharacterized protein</fullName>
    </submittedName>
</protein>